<keyword evidence="1" id="KW-0255">Endonuclease</keyword>
<accession>A0ACC6UPU3</accession>
<sequence>MPNILWTLLVATVTALVTTVATGVLVIPRLEARKRRIQEAHTARDTFNSNLLKIISACARLQSLPLPAADDPDCTEVVRVRLAAERERWMQQLDDATRWLIDHVETYAAGWPLGELRTMAAHYAAASRMVMISERPEETKAELLAELAAPVQGIYFTYAWNRARNYRTDRASLAAALARVHALPATEPTA</sequence>
<keyword evidence="1" id="KW-0378">Hydrolase</keyword>
<dbReference type="Proteomes" id="UP001565447">
    <property type="component" value="Unassembled WGS sequence"/>
</dbReference>
<evidence type="ECO:0000313" key="2">
    <source>
        <dbReference type="Proteomes" id="UP001565447"/>
    </source>
</evidence>
<gene>
    <name evidence="1" type="ORF">RKD21_003653</name>
</gene>
<evidence type="ECO:0000313" key="1">
    <source>
        <dbReference type="EMBL" id="MEY9813396.1"/>
    </source>
</evidence>
<protein>
    <submittedName>
        <fullName evidence="1">Uri superfamily endonuclease</fullName>
    </submittedName>
</protein>
<comment type="caution">
    <text evidence="1">The sequence shown here is derived from an EMBL/GenBank/DDBJ whole genome shotgun (WGS) entry which is preliminary data.</text>
</comment>
<dbReference type="EMBL" id="JBGCBD010000002">
    <property type="protein sequence ID" value="MEY9813396.1"/>
    <property type="molecule type" value="Genomic_DNA"/>
</dbReference>
<proteinExistence type="predicted"/>
<name>A0ACC6UPU3_STRAO</name>
<reference evidence="1" key="1">
    <citation type="submission" date="2024-07" db="EMBL/GenBank/DDBJ databases">
        <title>Genome sequencing of plant associated microbes to promote plant fitness in Sorghum bicolor and Oryza sativa.</title>
        <authorList>
            <person name="Coleman-Derr D."/>
        </authorList>
    </citation>
    <scope>NUCLEOTIDE SEQUENCE</scope>
    <source>
        <strain evidence="1">SAI-173</strain>
    </source>
</reference>
<keyword evidence="1" id="KW-0540">Nuclease</keyword>
<keyword evidence="2" id="KW-1185">Reference proteome</keyword>
<organism evidence="1 2">
    <name type="scientific">Streptomyces albogriseolus</name>
    <dbReference type="NCBI Taxonomy" id="1887"/>
    <lineage>
        <taxon>Bacteria</taxon>
        <taxon>Bacillati</taxon>
        <taxon>Actinomycetota</taxon>
        <taxon>Actinomycetes</taxon>
        <taxon>Kitasatosporales</taxon>
        <taxon>Streptomycetaceae</taxon>
        <taxon>Streptomyces</taxon>
        <taxon>Streptomyces albogriseolus group</taxon>
    </lineage>
</organism>